<evidence type="ECO:0000313" key="3">
    <source>
        <dbReference type="Proteomes" id="UP000011083"/>
    </source>
</evidence>
<name>L8GLC5_ACACF</name>
<feature type="region of interest" description="Disordered" evidence="1">
    <location>
        <begin position="853"/>
        <end position="917"/>
    </location>
</feature>
<feature type="region of interest" description="Disordered" evidence="1">
    <location>
        <begin position="737"/>
        <end position="793"/>
    </location>
</feature>
<feature type="region of interest" description="Disordered" evidence="1">
    <location>
        <begin position="149"/>
        <end position="208"/>
    </location>
</feature>
<feature type="compositionally biased region" description="Low complexity" evidence="1">
    <location>
        <begin position="656"/>
        <end position="671"/>
    </location>
</feature>
<protein>
    <submittedName>
        <fullName evidence="2">Uncharacterized protein</fullName>
    </submittedName>
</protein>
<accession>L8GLC5</accession>
<feature type="region of interest" description="Disordered" evidence="1">
    <location>
        <begin position="320"/>
        <end position="347"/>
    </location>
</feature>
<dbReference type="Proteomes" id="UP000011083">
    <property type="component" value="Unassembled WGS sequence"/>
</dbReference>
<feature type="compositionally biased region" description="Basic and acidic residues" evidence="1">
    <location>
        <begin position="761"/>
        <end position="773"/>
    </location>
</feature>
<feature type="compositionally biased region" description="Acidic residues" evidence="1">
    <location>
        <begin position="884"/>
        <end position="894"/>
    </location>
</feature>
<feature type="compositionally biased region" description="Acidic residues" evidence="1">
    <location>
        <begin position="863"/>
        <end position="873"/>
    </location>
</feature>
<gene>
    <name evidence="2" type="ORF">ACA1_076950</name>
</gene>
<feature type="compositionally biased region" description="Basic and acidic residues" evidence="1">
    <location>
        <begin position="577"/>
        <end position="589"/>
    </location>
</feature>
<evidence type="ECO:0000313" key="2">
    <source>
        <dbReference type="EMBL" id="ELR13842.1"/>
    </source>
</evidence>
<evidence type="ECO:0000256" key="1">
    <source>
        <dbReference type="SAM" id="MobiDB-lite"/>
    </source>
</evidence>
<reference evidence="2 3" key="1">
    <citation type="journal article" date="2013" name="Genome Biol.">
        <title>Genome of Acanthamoeba castellanii highlights extensive lateral gene transfer and early evolution of tyrosine kinase signaling.</title>
        <authorList>
            <person name="Clarke M."/>
            <person name="Lohan A.J."/>
            <person name="Liu B."/>
            <person name="Lagkouvardos I."/>
            <person name="Roy S."/>
            <person name="Zafar N."/>
            <person name="Bertelli C."/>
            <person name="Schilde C."/>
            <person name="Kianianmomeni A."/>
            <person name="Burglin T.R."/>
            <person name="Frech C."/>
            <person name="Turcotte B."/>
            <person name="Kopec K.O."/>
            <person name="Synnott J.M."/>
            <person name="Choo C."/>
            <person name="Paponov I."/>
            <person name="Finkler A."/>
            <person name="Soon Heng Tan C."/>
            <person name="Hutchins A.P."/>
            <person name="Weinmeier T."/>
            <person name="Rattei T."/>
            <person name="Chu J.S."/>
            <person name="Gimenez G."/>
            <person name="Irimia M."/>
            <person name="Rigden D.J."/>
            <person name="Fitzpatrick D.A."/>
            <person name="Lorenzo-Morales J."/>
            <person name="Bateman A."/>
            <person name="Chiu C.H."/>
            <person name="Tang P."/>
            <person name="Hegemann P."/>
            <person name="Fromm H."/>
            <person name="Raoult D."/>
            <person name="Greub G."/>
            <person name="Miranda-Saavedra D."/>
            <person name="Chen N."/>
            <person name="Nash P."/>
            <person name="Ginger M.L."/>
            <person name="Horn M."/>
            <person name="Schaap P."/>
            <person name="Caler L."/>
            <person name="Loftus B."/>
        </authorList>
    </citation>
    <scope>NUCLEOTIDE SEQUENCE [LARGE SCALE GENOMIC DNA]</scope>
    <source>
        <strain evidence="2 3">Neff</strain>
    </source>
</reference>
<feature type="compositionally biased region" description="Basic and acidic residues" evidence="1">
    <location>
        <begin position="168"/>
        <end position="195"/>
    </location>
</feature>
<dbReference type="RefSeq" id="XP_004335855.1">
    <property type="nucleotide sequence ID" value="XM_004335807.1"/>
</dbReference>
<feature type="compositionally biased region" description="Acidic residues" evidence="1">
    <location>
        <begin position="742"/>
        <end position="754"/>
    </location>
</feature>
<feature type="compositionally biased region" description="Basic and acidic residues" evidence="1">
    <location>
        <begin position="599"/>
        <end position="637"/>
    </location>
</feature>
<proteinExistence type="predicted"/>
<feature type="compositionally biased region" description="Polar residues" evidence="1">
    <location>
        <begin position="908"/>
        <end position="917"/>
    </location>
</feature>
<feature type="compositionally biased region" description="Basic and acidic residues" evidence="1">
    <location>
        <begin position="558"/>
        <end position="569"/>
    </location>
</feature>
<dbReference type="GeneID" id="14914397"/>
<dbReference type="KEGG" id="acan:ACA1_076950"/>
<sequence>MASKRPRLPSYYEVVEEVLSEARKFRCANPDTPCHFFFVDLHSVAKVGITSPEVYDLVLADNVGQSTFVLLFTDRDDRRPRSTGSDDAEAAEALATRRKAKRPAVYPCCGCHRPFSPPTSDAKVAPAAQVLTDRVFGVAEAREEPRHATRRFEVSLHQLDVKKRKKPKNENENEDRDNVGGRDEDKKLLDDDAAKKMKKRKQKEKKVSMKHLMGSALAYFLARLSAYQPARAAGSSTPPDALWVVGKRGGRSGAMCDLAAQVAEFVAIQRELACDRGASQDMLASHFLGLVDDRHADGGNEEDIDEGWAGLRSAGVLGVSDQKKSEAANTTQPDVLKNEGDAAQSGQTAPAVSASIVKIVKRVEKWILKNARNDFKRHKAALADVDNYRDVVMLPRDRVKLRNFIAPLCRLVRKIDADEVLALLQADGVLGVCGCCRQFKWNERALTSDDCRLERRRRLERERARGIAQGRERMVERILGSLEAKGSRPTNMAELRKVVDNFGDYEEHFDGDQVLQHLINANIIAVDAYDDDDVGVDRRRRENVRYVVAQRRIEGMKHQERLDRARRQGDQAAWQAELDREKQRREAARQEQQALQQANRERDEAERARLREIHARERDEAEQRDKDERQRQQERDERKKRHISATSQQKYSVEPASSSSWSSSSAAGAPSLKQSADQLTAVDALFASPDDDYHDGEEEVRWANTAPSHGWDQHEGGAGSGWAAEEEAVDWMASAGALFDGDSTDGGDDDEDDAGSGRGDYNSEPRQQWETDSRGVNNNDDGPSLAEMFGGGSGVPRGLDMFGGWTTTATTTTHHHVPAEEEDGDGGGVVDLSDGLLDMFGDDRWYVPVTQQYHGHQAKKNEDEDESEGDDEHESGVGLLFDRGEEEEEEEEESTMAGLHYLGGGHSFVSTEWNPGF</sequence>
<dbReference type="EMBL" id="KB008074">
    <property type="protein sequence ID" value="ELR13842.1"/>
    <property type="molecule type" value="Genomic_DNA"/>
</dbReference>
<keyword evidence="3" id="KW-1185">Reference proteome</keyword>
<feature type="region of interest" description="Disordered" evidence="1">
    <location>
        <begin position="558"/>
        <end position="675"/>
    </location>
</feature>
<dbReference type="VEuPathDB" id="AmoebaDB:ACA1_076950"/>
<dbReference type="AlphaFoldDB" id="L8GLC5"/>
<organism evidence="2 3">
    <name type="scientific">Acanthamoeba castellanii (strain ATCC 30010 / Neff)</name>
    <dbReference type="NCBI Taxonomy" id="1257118"/>
    <lineage>
        <taxon>Eukaryota</taxon>
        <taxon>Amoebozoa</taxon>
        <taxon>Discosea</taxon>
        <taxon>Longamoebia</taxon>
        <taxon>Centramoebida</taxon>
        <taxon>Acanthamoebidae</taxon>
        <taxon>Acanthamoeba</taxon>
    </lineage>
</organism>